<feature type="compositionally biased region" description="Acidic residues" evidence="1">
    <location>
        <begin position="207"/>
        <end position="221"/>
    </location>
</feature>
<evidence type="ECO:0000256" key="2">
    <source>
        <dbReference type="SAM" id="Phobius"/>
    </source>
</evidence>
<name>A0A9P3UV57_LYOSH</name>
<dbReference type="InterPro" id="IPR000008">
    <property type="entry name" value="C2_dom"/>
</dbReference>
<feature type="compositionally biased region" description="Basic residues" evidence="1">
    <location>
        <begin position="192"/>
        <end position="201"/>
    </location>
</feature>
<dbReference type="Pfam" id="PF00168">
    <property type="entry name" value="C2"/>
    <property type="match status" value="1"/>
</dbReference>
<dbReference type="OrthoDB" id="2642524at2759"/>
<dbReference type="EMBL" id="BRPK01000014">
    <property type="protein sequence ID" value="GLB43811.1"/>
    <property type="molecule type" value="Genomic_DNA"/>
</dbReference>
<feature type="transmembrane region" description="Helical" evidence="2">
    <location>
        <begin position="433"/>
        <end position="459"/>
    </location>
</feature>
<dbReference type="AlphaFoldDB" id="A0A9P3UV57"/>
<keyword evidence="2" id="KW-0472">Membrane</keyword>
<comment type="caution">
    <text evidence="4">The sequence shown here is derived from an EMBL/GenBank/DDBJ whole genome shotgun (WGS) entry which is preliminary data.</text>
</comment>
<evidence type="ECO:0000313" key="5">
    <source>
        <dbReference type="Proteomes" id="UP001063166"/>
    </source>
</evidence>
<keyword evidence="2" id="KW-0812">Transmembrane</keyword>
<dbReference type="Proteomes" id="UP001063166">
    <property type="component" value="Unassembled WGS sequence"/>
</dbReference>
<dbReference type="Gene3D" id="2.60.40.150">
    <property type="entry name" value="C2 domain"/>
    <property type="match status" value="1"/>
</dbReference>
<feature type="domain" description="C2" evidence="3">
    <location>
        <begin position="9"/>
        <end position="104"/>
    </location>
</feature>
<evidence type="ECO:0000313" key="4">
    <source>
        <dbReference type="EMBL" id="GLB43811.1"/>
    </source>
</evidence>
<feature type="compositionally biased region" description="Low complexity" evidence="1">
    <location>
        <begin position="151"/>
        <end position="169"/>
    </location>
</feature>
<keyword evidence="2" id="KW-1133">Transmembrane helix</keyword>
<feature type="transmembrane region" description="Helical" evidence="2">
    <location>
        <begin position="322"/>
        <end position="342"/>
    </location>
</feature>
<gene>
    <name evidence="4" type="ORF">LshimejAT787_1403230</name>
</gene>
<feature type="transmembrane region" description="Helical" evidence="2">
    <location>
        <begin position="398"/>
        <end position="427"/>
    </location>
</feature>
<organism evidence="4 5">
    <name type="scientific">Lyophyllum shimeji</name>
    <name type="common">Hon-shimeji</name>
    <name type="synonym">Tricholoma shimeji</name>
    <dbReference type="NCBI Taxonomy" id="47721"/>
    <lineage>
        <taxon>Eukaryota</taxon>
        <taxon>Fungi</taxon>
        <taxon>Dikarya</taxon>
        <taxon>Basidiomycota</taxon>
        <taxon>Agaricomycotina</taxon>
        <taxon>Agaricomycetes</taxon>
        <taxon>Agaricomycetidae</taxon>
        <taxon>Agaricales</taxon>
        <taxon>Tricholomatineae</taxon>
        <taxon>Lyophyllaceae</taxon>
        <taxon>Lyophyllum</taxon>
    </lineage>
</organism>
<evidence type="ECO:0000259" key="3">
    <source>
        <dbReference type="Pfam" id="PF00168"/>
    </source>
</evidence>
<dbReference type="InterPro" id="IPR035892">
    <property type="entry name" value="C2_domain_sf"/>
</dbReference>
<reference evidence="4" key="1">
    <citation type="submission" date="2022-07" db="EMBL/GenBank/DDBJ databases">
        <title>The genome of Lyophyllum shimeji provides insight into the initial evolution of ectomycorrhizal fungal genome.</title>
        <authorList>
            <person name="Kobayashi Y."/>
            <person name="Shibata T."/>
            <person name="Hirakawa H."/>
            <person name="Shigenobu S."/>
            <person name="Nishiyama T."/>
            <person name="Yamada A."/>
            <person name="Hasebe M."/>
            <person name="Kawaguchi M."/>
        </authorList>
    </citation>
    <scope>NUCLEOTIDE SEQUENCE</scope>
    <source>
        <strain evidence="4">AT787</strain>
    </source>
</reference>
<feature type="region of interest" description="Disordered" evidence="1">
    <location>
        <begin position="117"/>
        <end position="232"/>
    </location>
</feature>
<protein>
    <recommendedName>
        <fullName evidence="3">C2 domain-containing protein</fullName>
    </recommendedName>
</protein>
<feature type="transmembrane region" description="Helical" evidence="2">
    <location>
        <begin position="354"/>
        <end position="377"/>
    </location>
</feature>
<dbReference type="SUPFAM" id="SSF49562">
    <property type="entry name" value="C2 domain (Calcium/lipid-binding domain, CaLB)"/>
    <property type="match status" value="1"/>
</dbReference>
<accession>A0A9P3UV57</accession>
<evidence type="ECO:0000256" key="1">
    <source>
        <dbReference type="SAM" id="MobiDB-lite"/>
    </source>
</evidence>
<proteinExistence type="predicted"/>
<sequence length="495" mass="55842">MDELEPWCFTVVRAHGLRLMRPEKSWRPIITVDVDKHHRHETTLGVDGQNPNQKERFYIHQASADSLVEIHVWHRSQSKKKAKKRNLVATATHSIGELLRRQEREPRAELEVRLNCQSASKRAVSSRGKPQNGATLLLRIRPPSTLQRPTSDGSHSASSSDAESSCASETLTEPPSQIDAVWLDDDKPKPPQLRRRRKRIRGYMVESGDEEVYSTDDEENQEDKPFLDDNSYCGDDEDPDPCYEDGAIRPHPDGVVQISSGPTEWFSIFPSILPQYTEAIEVPSEMTFTERILSSFTTYSELKAARLDSHYEKVFQRLQTEWTYVGGLLVALAAVSTGVFAISPDTIFIVHSYARSAIAASSIASGLGIACDAWFLLRYNWADLHTFISRARDIYNSYFFFALSARVPAICLFASAFSLMIFMGLVAFQVWPIGVLVTCFFIGLIMTLQFLVFGAHWCVLRLINGVRRFVAFCRRITGMSSGRDATTCEDRKAEG</sequence>
<keyword evidence="5" id="KW-1185">Reference proteome</keyword>